<name>A0A382GVN0_9ZZZZ</name>
<proteinExistence type="predicted"/>
<dbReference type="PANTHER" id="PTHR23513">
    <property type="entry name" value="INTEGRAL MEMBRANE EFFLUX PROTEIN-RELATED"/>
    <property type="match status" value="1"/>
</dbReference>
<dbReference type="PANTHER" id="PTHR23513:SF6">
    <property type="entry name" value="MAJOR FACILITATOR SUPERFAMILY ASSOCIATED DOMAIN-CONTAINING PROTEIN"/>
    <property type="match status" value="1"/>
</dbReference>
<accession>A0A382GVN0</accession>
<dbReference type="Gene3D" id="1.20.1250.20">
    <property type="entry name" value="MFS general substrate transporter like domains"/>
    <property type="match status" value="1"/>
</dbReference>
<feature type="transmembrane region" description="Helical" evidence="7">
    <location>
        <begin position="28"/>
        <end position="52"/>
    </location>
</feature>
<feature type="non-terminal residue" evidence="8">
    <location>
        <position position="172"/>
    </location>
</feature>
<evidence type="ECO:0000256" key="2">
    <source>
        <dbReference type="ARBA" id="ARBA00022448"/>
    </source>
</evidence>
<gene>
    <name evidence="8" type="ORF">METZ01_LOCUS231796</name>
</gene>
<evidence type="ECO:0000256" key="4">
    <source>
        <dbReference type="ARBA" id="ARBA00022692"/>
    </source>
</evidence>
<dbReference type="InterPro" id="IPR036259">
    <property type="entry name" value="MFS_trans_sf"/>
</dbReference>
<feature type="transmembrane region" description="Helical" evidence="7">
    <location>
        <begin position="58"/>
        <end position="79"/>
    </location>
</feature>
<keyword evidence="3" id="KW-1003">Cell membrane</keyword>
<evidence type="ECO:0000256" key="5">
    <source>
        <dbReference type="ARBA" id="ARBA00022989"/>
    </source>
</evidence>
<evidence type="ECO:0000256" key="1">
    <source>
        <dbReference type="ARBA" id="ARBA00004651"/>
    </source>
</evidence>
<reference evidence="8" key="1">
    <citation type="submission" date="2018-05" db="EMBL/GenBank/DDBJ databases">
        <authorList>
            <person name="Lanie J.A."/>
            <person name="Ng W.-L."/>
            <person name="Kazmierczak K.M."/>
            <person name="Andrzejewski T.M."/>
            <person name="Davidsen T.M."/>
            <person name="Wayne K.J."/>
            <person name="Tettelin H."/>
            <person name="Glass J.I."/>
            <person name="Rusch D."/>
            <person name="Podicherti R."/>
            <person name="Tsui H.-C.T."/>
            <person name="Winkler M.E."/>
        </authorList>
    </citation>
    <scope>NUCLEOTIDE SEQUENCE</scope>
</reference>
<dbReference type="EMBL" id="UINC01057606">
    <property type="protein sequence ID" value="SVB78942.1"/>
    <property type="molecule type" value="Genomic_DNA"/>
</dbReference>
<keyword evidence="5 7" id="KW-1133">Transmembrane helix</keyword>
<evidence type="ECO:0000313" key="8">
    <source>
        <dbReference type="EMBL" id="SVB78942.1"/>
    </source>
</evidence>
<dbReference type="InterPro" id="IPR010290">
    <property type="entry name" value="TM_effector"/>
</dbReference>
<feature type="transmembrane region" description="Helical" evidence="7">
    <location>
        <begin position="91"/>
        <end position="111"/>
    </location>
</feature>
<keyword evidence="4 7" id="KW-0812">Transmembrane</keyword>
<comment type="subcellular location">
    <subcellularLocation>
        <location evidence="1">Cell membrane</location>
        <topology evidence="1">Multi-pass membrane protein</topology>
    </subcellularLocation>
</comment>
<dbReference type="Pfam" id="PF05977">
    <property type="entry name" value="MFS_3"/>
    <property type="match status" value="1"/>
</dbReference>
<evidence type="ECO:0000256" key="3">
    <source>
        <dbReference type="ARBA" id="ARBA00022475"/>
    </source>
</evidence>
<evidence type="ECO:0000256" key="6">
    <source>
        <dbReference type="ARBA" id="ARBA00023136"/>
    </source>
</evidence>
<dbReference type="AlphaFoldDB" id="A0A382GVN0"/>
<evidence type="ECO:0000256" key="7">
    <source>
        <dbReference type="SAM" id="Phobius"/>
    </source>
</evidence>
<keyword evidence="6 7" id="KW-0472">Membrane</keyword>
<dbReference type="SUPFAM" id="SSF103473">
    <property type="entry name" value="MFS general substrate transporter"/>
    <property type="match status" value="1"/>
</dbReference>
<sequence length="172" mass="18742">MVLIVLELAMAMKRLALLTPFKHRDFRLYWLGFVTSVSGMQMFLVVQAWLVYDLTGSALQLGFLALFRAIPAVALGLVGGVVADKVDQRRLLIGTTASVACVYLVLGVVTLTGIVQVWHILGSVFIIGGLQAFDQPSRQAIFPSLINREDMMSAVALNSTIHPGTRIFAPIL</sequence>
<keyword evidence="2" id="KW-0813">Transport</keyword>
<evidence type="ECO:0008006" key="9">
    <source>
        <dbReference type="Google" id="ProtNLM"/>
    </source>
</evidence>
<organism evidence="8">
    <name type="scientific">marine metagenome</name>
    <dbReference type="NCBI Taxonomy" id="408172"/>
    <lineage>
        <taxon>unclassified sequences</taxon>
        <taxon>metagenomes</taxon>
        <taxon>ecological metagenomes</taxon>
    </lineage>
</organism>
<dbReference type="GO" id="GO:0005886">
    <property type="term" value="C:plasma membrane"/>
    <property type="evidence" value="ECO:0007669"/>
    <property type="project" value="UniProtKB-SubCell"/>
</dbReference>
<protein>
    <recommendedName>
        <fullName evidence="9">Major facilitator superfamily (MFS) profile domain-containing protein</fullName>
    </recommendedName>
</protein>